<dbReference type="InterPro" id="IPR055247">
    <property type="entry name" value="InsJ-like_HTH"/>
</dbReference>
<gene>
    <name evidence="2" type="ORF">SAMN05660836_01799</name>
</gene>
<evidence type="ECO:0000313" key="2">
    <source>
        <dbReference type="EMBL" id="SFM88381.1"/>
    </source>
</evidence>
<dbReference type="Gene3D" id="1.10.10.10">
    <property type="entry name" value="Winged helix-like DNA-binding domain superfamily/Winged helix DNA-binding domain"/>
    <property type="match status" value="1"/>
</dbReference>
<proteinExistence type="predicted"/>
<accession>A0A1I4UHN8</accession>
<organism evidence="2 3">
    <name type="scientific">Thermodesulforhabdus norvegica</name>
    <dbReference type="NCBI Taxonomy" id="39841"/>
    <lineage>
        <taxon>Bacteria</taxon>
        <taxon>Pseudomonadati</taxon>
        <taxon>Thermodesulfobacteriota</taxon>
        <taxon>Syntrophobacteria</taxon>
        <taxon>Syntrophobacterales</taxon>
        <taxon>Thermodesulforhabdaceae</taxon>
        <taxon>Thermodesulforhabdus</taxon>
    </lineage>
</organism>
<dbReference type="AlphaFoldDB" id="A0A1I4UHN8"/>
<name>A0A1I4UHN8_9BACT</name>
<keyword evidence="3" id="KW-1185">Reference proteome</keyword>
<dbReference type="STRING" id="39841.SAMN05660836_01799"/>
<evidence type="ECO:0000259" key="1">
    <source>
        <dbReference type="Pfam" id="PF13518"/>
    </source>
</evidence>
<evidence type="ECO:0000313" key="3">
    <source>
        <dbReference type="Proteomes" id="UP000199611"/>
    </source>
</evidence>
<protein>
    <submittedName>
        <fullName evidence="2">Transposase</fullName>
    </submittedName>
</protein>
<sequence length="88" mass="10181">MLEVLKGHKTIVDVAREHDLKQSEIQQWIDTFIEFGTQALKVNPKSMEAVYQKELKRHREKIGELVLQIDVLKKAEAILSEEESSCCE</sequence>
<feature type="domain" description="Insertion element IS150 protein InsJ-like helix-turn-helix" evidence="1">
    <location>
        <begin position="2"/>
        <end position="41"/>
    </location>
</feature>
<dbReference type="SUPFAM" id="SSF46689">
    <property type="entry name" value="Homeodomain-like"/>
    <property type="match status" value="1"/>
</dbReference>
<dbReference type="InterPro" id="IPR009057">
    <property type="entry name" value="Homeodomain-like_sf"/>
</dbReference>
<reference evidence="3" key="1">
    <citation type="submission" date="2016-10" db="EMBL/GenBank/DDBJ databases">
        <authorList>
            <person name="Varghese N."/>
            <person name="Submissions S."/>
        </authorList>
    </citation>
    <scope>NUCLEOTIDE SEQUENCE [LARGE SCALE GENOMIC DNA]</scope>
    <source>
        <strain evidence="3">DSM 9990</strain>
    </source>
</reference>
<dbReference type="InterPro" id="IPR036388">
    <property type="entry name" value="WH-like_DNA-bd_sf"/>
</dbReference>
<dbReference type="EMBL" id="FOUU01000006">
    <property type="protein sequence ID" value="SFM88381.1"/>
    <property type="molecule type" value="Genomic_DNA"/>
</dbReference>
<dbReference type="Pfam" id="PF13518">
    <property type="entry name" value="HTH_28"/>
    <property type="match status" value="1"/>
</dbReference>
<dbReference type="Proteomes" id="UP000199611">
    <property type="component" value="Unassembled WGS sequence"/>
</dbReference>